<feature type="transmembrane region" description="Helical" evidence="9">
    <location>
        <begin position="172"/>
        <end position="194"/>
    </location>
</feature>
<keyword evidence="6 9" id="KW-1133">Transmembrane helix</keyword>
<dbReference type="PANTHER" id="PTHR41394:SF5">
    <property type="entry name" value="SLC41A_MGTE INTEGRAL MEMBRANE DOMAIN-CONTAINING PROTEIN"/>
    <property type="match status" value="1"/>
</dbReference>
<evidence type="ECO:0000256" key="7">
    <source>
        <dbReference type="ARBA" id="ARBA00023136"/>
    </source>
</evidence>
<comment type="subunit">
    <text evidence="9">Homodimer.</text>
</comment>
<organism evidence="11 12">
    <name type="scientific">candidate division WOR-3 bacterium</name>
    <dbReference type="NCBI Taxonomy" id="2052148"/>
    <lineage>
        <taxon>Bacteria</taxon>
        <taxon>Bacteria division WOR-3</taxon>
    </lineage>
</organism>
<name>A0A9D5KAW6_UNCW3</name>
<dbReference type="Proteomes" id="UP000630660">
    <property type="component" value="Unassembled WGS sequence"/>
</dbReference>
<evidence type="ECO:0000256" key="1">
    <source>
        <dbReference type="ARBA" id="ARBA00004141"/>
    </source>
</evidence>
<dbReference type="SUPFAM" id="SSF161093">
    <property type="entry name" value="MgtE membrane domain-like"/>
    <property type="match status" value="1"/>
</dbReference>
<dbReference type="SUPFAM" id="SSF54631">
    <property type="entry name" value="CBS-domain pair"/>
    <property type="match status" value="1"/>
</dbReference>
<dbReference type="EMBL" id="WJKJ01000307">
    <property type="protein sequence ID" value="MBD3365379.1"/>
    <property type="molecule type" value="Genomic_DNA"/>
</dbReference>
<dbReference type="Pfam" id="PF01769">
    <property type="entry name" value="MgtE"/>
    <property type="match status" value="1"/>
</dbReference>
<evidence type="ECO:0000259" key="10">
    <source>
        <dbReference type="PROSITE" id="PS51371"/>
    </source>
</evidence>
<dbReference type="InterPro" id="IPR006669">
    <property type="entry name" value="MgtE_transporter"/>
</dbReference>
<evidence type="ECO:0000256" key="4">
    <source>
        <dbReference type="ARBA" id="ARBA00022692"/>
    </source>
</evidence>
<evidence type="ECO:0000313" key="12">
    <source>
        <dbReference type="Proteomes" id="UP000630660"/>
    </source>
</evidence>
<feature type="domain" description="CBS" evidence="10">
    <location>
        <begin position="88"/>
        <end position="146"/>
    </location>
</feature>
<evidence type="ECO:0000256" key="2">
    <source>
        <dbReference type="ARBA" id="ARBA00009749"/>
    </source>
</evidence>
<keyword evidence="4 9" id="KW-0812">Transmembrane</keyword>
<dbReference type="InterPro" id="IPR046342">
    <property type="entry name" value="CBS_dom_sf"/>
</dbReference>
<evidence type="ECO:0000256" key="5">
    <source>
        <dbReference type="ARBA" id="ARBA00022842"/>
    </source>
</evidence>
<evidence type="ECO:0000256" key="3">
    <source>
        <dbReference type="ARBA" id="ARBA00022448"/>
    </source>
</evidence>
<sequence>ARLPADDRRDLGELLHFPADTAGGRMTVDFIKVRATDTVEKVISRLRKKGPDPHYSSILFVTDTRGHFEGVMEIDKLLFTKPKTKIREISQPYPVKAFLLEDQESVARNAENAEVPIVPVVDEQDKLRGIITIEDIIDVIREEATEDIYRSGGVGEQTSLFESPARSAGRRFPWLFVNLGTAFIAASVIGFYQLTIESLVAITIFLPIVAGLGGNAGSQTVVMVVRSLALGGITAADAWRLLKRQLLTCLLLGLGAGAVVAVGAVIFSLPIIIAPLVFLALILNIIIGGVVGTLVPMVLRKFKLDPSLASSIFLTATTDTLGFLVLLTLAHLALRFFPELASITFKLF</sequence>
<dbReference type="Pfam" id="PF00571">
    <property type="entry name" value="CBS"/>
    <property type="match status" value="2"/>
</dbReference>
<dbReference type="GO" id="GO:0046872">
    <property type="term" value="F:metal ion binding"/>
    <property type="evidence" value="ECO:0007669"/>
    <property type="project" value="UniProtKB-KW"/>
</dbReference>
<dbReference type="Gene3D" id="1.10.357.20">
    <property type="entry name" value="SLC41 divalent cation transporters, integral membrane domain"/>
    <property type="match status" value="1"/>
</dbReference>
<feature type="transmembrane region" description="Helical" evidence="9">
    <location>
        <begin position="311"/>
        <end position="334"/>
    </location>
</feature>
<dbReference type="PROSITE" id="PS51371">
    <property type="entry name" value="CBS"/>
    <property type="match status" value="1"/>
</dbReference>
<dbReference type="InterPro" id="IPR006667">
    <property type="entry name" value="SLC41_membr_dom"/>
</dbReference>
<feature type="transmembrane region" description="Helical" evidence="9">
    <location>
        <begin position="246"/>
        <end position="267"/>
    </location>
</feature>
<comment type="subcellular location">
    <subcellularLocation>
        <location evidence="9">Cell membrane</location>
        <topology evidence="9">Multi-pass membrane protein</topology>
    </subcellularLocation>
    <subcellularLocation>
        <location evidence="1">Membrane</location>
        <topology evidence="1">Multi-pass membrane protein</topology>
    </subcellularLocation>
</comment>
<keyword evidence="8" id="KW-0129">CBS domain</keyword>
<keyword evidence="7 9" id="KW-0472">Membrane</keyword>
<dbReference type="GO" id="GO:0015095">
    <property type="term" value="F:magnesium ion transmembrane transporter activity"/>
    <property type="evidence" value="ECO:0007669"/>
    <property type="project" value="UniProtKB-UniRule"/>
</dbReference>
<feature type="transmembrane region" description="Helical" evidence="9">
    <location>
        <begin position="200"/>
        <end position="225"/>
    </location>
</feature>
<protein>
    <recommendedName>
        <fullName evidence="9">Magnesium transporter MgtE</fullName>
    </recommendedName>
</protein>
<evidence type="ECO:0000256" key="8">
    <source>
        <dbReference type="PROSITE-ProRule" id="PRU00703"/>
    </source>
</evidence>
<dbReference type="Gene3D" id="3.10.580.10">
    <property type="entry name" value="CBS-domain"/>
    <property type="match status" value="1"/>
</dbReference>
<keyword evidence="3 9" id="KW-0813">Transport</keyword>
<reference evidence="11" key="1">
    <citation type="submission" date="2019-11" db="EMBL/GenBank/DDBJ databases">
        <title>Microbial mats filling the niche in hypersaline microbial mats.</title>
        <authorList>
            <person name="Wong H.L."/>
            <person name="Macleod F.I."/>
            <person name="White R.A. III"/>
            <person name="Burns B.P."/>
        </authorList>
    </citation>
    <scope>NUCLEOTIDE SEQUENCE</scope>
    <source>
        <strain evidence="11">Bin_327</strain>
    </source>
</reference>
<dbReference type="NCBIfam" id="TIGR00400">
    <property type="entry name" value="mgtE"/>
    <property type="match status" value="1"/>
</dbReference>
<gene>
    <name evidence="11" type="primary">mgtE</name>
    <name evidence="11" type="ORF">GF359_09220</name>
</gene>
<keyword evidence="9" id="KW-1003">Cell membrane</keyword>
<accession>A0A9D5KAW6</accession>
<evidence type="ECO:0000256" key="6">
    <source>
        <dbReference type="ARBA" id="ARBA00022989"/>
    </source>
</evidence>
<dbReference type="AlphaFoldDB" id="A0A9D5KAW6"/>
<dbReference type="InterPro" id="IPR036739">
    <property type="entry name" value="SLC41_membr_dom_sf"/>
</dbReference>
<feature type="transmembrane region" description="Helical" evidence="9">
    <location>
        <begin position="273"/>
        <end position="299"/>
    </location>
</feature>
<proteinExistence type="inferred from homology"/>
<dbReference type="GO" id="GO:0005886">
    <property type="term" value="C:plasma membrane"/>
    <property type="evidence" value="ECO:0007669"/>
    <property type="project" value="UniProtKB-SubCell"/>
</dbReference>
<dbReference type="InterPro" id="IPR000644">
    <property type="entry name" value="CBS_dom"/>
</dbReference>
<evidence type="ECO:0000256" key="9">
    <source>
        <dbReference type="RuleBase" id="RU362011"/>
    </source>
</evidence>
<feature type="non-terminal residue" evidence="11">
    <location>
        <position position="1"/>
    </location>
</feature>
<dbReference type="PANTHER" id="PTHR41394">
    <property type="entry name" value="MAGNESIUM TRANSPORTER MGTE"/>
    <property type="match status" value="1"/>
</dbReference>
<keyword evidence="5 9" id="KW-0460">Magnesium</keyword>
<comment type="similarity">
    <text evidence="2 9">Belongs to the SLC41A transporter family.</text>
</comment>
<comment type="function">
    <text evidence="9">Acts as a magnesium transporter.</text>
</comment>
<comment type="caution">
    <text evidence="11">The sequence shown here is derived from an EMBL/GenBank/DDBJ whole genome shotgun (WGS) entry which is preliminary data.</text>
</comment>
<evidence type="ECO:0000313" key="11">
    <source>
        <dbReference type="EMBL" id="MBD3365379.1"/>
    </source>
</evidence>
<keyword evidence="9" id="KW-0479">Metal-binding</keyword>
<dbReference type="CDD" id="cd04606">
    <property type="entry name" value="CBS_pair_Mg_transporter"/>
    <property type="match status" value="1"/>
</dbReference>